<evidence type="ECO:0008006" key="7">
    <source>
        <dbReference type="Google" id="ProtNLM"/>
    </source>
</evidence>
<evidence type="ECO:0000256" key="2">
    <source>
        <dbReference type="ARBA" id="ARBA00022692"/>
    </source>
</evidence>
<evidence type="ECO:0000256" key="4">
    <source>
        <dbReference type="ARBA" id="ARBA00023136"/>
    </source>
</evidence>
<evidence type="ECO:0000313" key="6">
    <source>
        <dbReference type="EMBL" id="VVU95547.1"/>
    </source>
</evidence>
<gene>
    <name evidence="6" type="ORF">CPAV1605_1299</name>
</gene>
<accession>A0A5E8CKF8</accession>
<comment type="similarity">
    <text evidence="1">Belongs to the TMEM53 family.</text>
</comment>
<organism evidence="6">
    <name type="scientific">seawater metagenome</name>
    <dbReference type="NCBI Taxonomy" id="1561972"/>
    <lineage>
        <taxon>unclassified sequences</taxon>
        <taxon>metagenomes</taxon>
        <taxon>ecological metagenomes</taxon>
    </lineage>
</organism>
<reference evidence="6" key="1">
    <citation type="submission" date="2019-09" db="EMBL/GenBank/DDBJ databases">
        <authorList>
            <person name="Needham M D."/>
        </authorList>
    </citation>
    <scope>NUCLEOTIDE SEQUENCE</scope>
</reference>
<evidence type="ECO:0000256" key="1">
    <source>
        <dbReference type="ARBA" id="ARBA00007387"/>
    </source>
</evidence>
<protein>
    <recommendedName>
        <fullName evidence="7">Alpha/beta hydrolase family</fullName>
    </recommendedName>
</protein>
<keyword evidence="4" id="KW-0472">Membrane</keyword>
<proteinExistence type="inferred from homology"/>
<name>A0A5E8CKF8_9ZZZZ</name>
<sequence>MAYIPRILTTNMNKSRQLMKKQIKNISGLNENTQVCLIGFQGSTEKQLKRHIQIYKDKNLDTLVFTPGYLQNYIPKYVNSVALEISEQLENNNKKIIFHAISGGCYPLSLTLNNIIKNGNKDLIDKIIYDSSPVKCTICSAITAFQEKMPLPKFLIKNILELHYYKSQLPINEWCHDFYTFMGSRLLDDVPKLFLTSDSDTIVPMKDVDAFLTGQRNYEKIIFPDAIHAKNILKDNELYMKSINDFLNKK</sequence>
<evidence type="ECO:0000256" key="5">
    <source>
        <dbReference type="ARBA" id="ARBA00037847"/>
    </source>
</evidence>
<dbReference type="PANTHER" id="PTHR12265:SF30">
    <property type="entry name" value="TRANSMEMBRANE PROTEIN 53"/>
    <property type="match status" value="1"/>
</dbReference>
<dbReference type="PANTHER" id="PTHR12265">
    <property type="entry name" value="TRANSMEMBRANE PROTEIN 53"/>
    <property type="match status" value="1"/>
</dbReference>
<keyword evidence="2" id="KW-0812">Transmembrane</keyword>
<dbReference type="GO" id="GO:0012505">
    <property type="term" value="C:endomembrane system"/>
    <property type="evidence" value="ECO:0007669"/>
    <property type="project" value="UniProtKB-SubCell"/>
</dbReference>
<dbReference type="EMBL" id="CABVLZ010000005">
    <property type="protein sequence ID" value="VVU95547.1"/>
    <property type="molecule type" value="Genomic_DNA"/>
</dbReference>
<dbReference type="InterPro" id="IPR008547">
    <property type="entry name" value="DUF829_TMEM53"/>
</dbReference>
<dbReference type="SUPFAM" id="SSF53474">
    <property type="entry name" value="alpha/beta-Hydrolases"/>
    <property type="match status" value="1"/>
</dbReference>
<dbReference type="InterPro" id="IPR029058">
    <property type="entry name" value="AB_hydrolase_fold"/>
</dbReference>
<dbReference type="Pfam" id="PF05705">
    <property type="entry name" value="DUF829"/>
    <property type="match status" value="1"/>
</dbReference>
<comment type="subcellular location">
    <subcellularLocation>
        <location evidence="5">Endomembrane system</location>
        <topology evidence="5">Single-pass membrane protein</topology>
    </subcellularLocation>
</comment>
<evidence type="ECO:0000256" key="3">
    <source>
        <dbReference type="ARBA" id="ARBA00022989"/>
    </source>
</evidence>
<dbReference type="AlphaFoldDB" id="A0A5E8CKF8"/>
<keyword evidence="3" id="KW-1133">Transmembrane helix</keyword>